<dbReference type="SUPFAM" id="SSF54001">
    <property type="entry name" value="Cysteine proteinases"/>
    <property type="match status" value="1"/>
</dbReference>
<protein>
    <recommendedName>
        <fullName evidence="4">Ubiquitin-like protease family profile domain-containing protein</fullName>
    </recommendedName>
</protein>
<dbReference type="Gene3D" id="3.40.395.10">
    <property type="entry name" value="Adenoviral Proteinase, Chain A"/>
    <property type="match status" value="1"/>
</dbReference>
<sequence>MCVEERLWIPLEINLASRSIHIWDNGSSFFSDKKKQKQVEAYARSMPYIAQKKFPMVERTDDSPFNSSPFRVIHKSCFTQLKKIEDSGVYMVKIMESYAMSRRTNDEFHEHSIADIRKKLAVDIFAELGNS</sequence>
<evidence type="ECO:0000256" key="3">
    <source>
        <dbReference type="ARBA" id="ARBA00022801"/>
    </source>
</evidence>
<proteinExistence type="inferred from homology"/>
<keyword evidence="2" id="KW-0645">Protease</keyword>
<dbReference type="AlphaFoldDB" id="R0ESD6"/>
<evidence type="ECO:0000313" key="6">
    <source>
        <dbReference type="Proteomes" id="UP000029121"/>
    </source>
</evidence>
<dbReference type="KEGG" id="crb:17874168"/>
<evidence type="ECO:0000259" key="4">
    <source>
        <dbReference type="Pfam" id="PF02902"/>
    </source>
</evidence>
<evidence type="ECO:0000256" key="1">
    <source>
        <dbReference type="ARBA" id="ARBA00005234"/>
    </source>
</evidence>
<dbReference type="EMBL" id="KB871189">
    <property type="protein sequence ID" value="EOA11932.1"/>
    <property type="molecule type" value="Genomic_DNA"/>
</dbReference>
<evidence type="ECO:0000313" key="5">
    <source>
        <dbReference type="EMBL" id="EOA11932.1"/>
    </source>
</evidence>
<feature type="domain" description="Ubiquitin-like protease family profile" evidence="4">
    <location>
        <begin position="8"/>
        <end position="129"/>
    </location>
</feature>
<dbReference type="Pfam" id="PF02902">
    <property type="entry name" value="Peptidase_C48"/>
    <property type="match status" value="1"/>
</dbReference>
<dbReference type="GO" id="GO:0006508">
    <property type="term" value="P:proteolysis"/>
    <property type="evidence" value="ECO:0007669"/>
    <property type="project" value="UniProtKB-KW"/>
</dbReference>
<evidence type="ECO:0000256" key="2">
    <source>
        <dbReference type="ARBA" id="ARBA00022670"/>
    </source>
</evidence>
<name>R0ESD6_9BRAS</name>
<dbReference type="Proteomes" id="UP000029121">
    <property type="component" value="Unassembled WGS sequence"/>
</dbReference>
<keyword evidence="3" id="KW-0378">Hydrolase</keyword>
<dbReference type="OrthoDB" id="1103675at2759"/>
<dbReference type="InterPro" id="IPR038765">
    <property type="entry name" value="Papain-like_cys_pep_sf"/>
</dbReference>
<comment type="similarity">
    <text evidence="1">Belongs to the peptidase C48 family.</text>
</comment>
<keyword evidence="6" id="KW-1185">Reference proteome</keyword>
<accession>R0ESD6</accession>
<dbReference type="InterPro" id="IPR003653">
    <property type="entry name" value="Peptidase_C48_C"/>
</dbReference>
<gene>
    <name evidence="5" type="ORF">CARUB_v10003932mg</name>
</gene>
<dbReference type="GO" id="GO:0008234">
    <property type="term" value="F:cysteine-type peptidase activity"/>
    <property type="evidence" value="ECO:0007669"/>
    <property type="project" value="InterPro"/>
</dbReference>
<organism evidence="5 6">
    <name type="scientific">Capsella rubella</name>
    <dbReference type="NCBI Taxonomy" id="81985"/>
    <lineage>
        <taxon>Eukaryota</taxon>
        <taxon>Viridiplantae</taxon>
        <taxon>Streptophyta</taxon>
        <taxon>Embryophyta</taxon>
        <taxon>Tracheophyta</taxon>
        <taxon>Spermatophyta</taxon>
        <taxon>Magnoliopsida</taxon>
        <taxon>eudicotyledons</taxon>
        <taxon>Gunneridae</taxon>
        <taxon>Pentapetalae</taxon>
        <taxon>rosids</taxon>
        <taxon>malvids</taxon>
        <taxon>Brassicales</taxon>
        <taxon>Brassicaceae</taxon>
        <taxon>Camelineae</taxon>
        <taxon>Capsella</taxon>
    </lineage>
</organism>
<reference evidence="6" key="1">
    <citation type="journal article" date="2013" name="Nat. Genet.">
        <title>The Capsella rubella genome and the genomic consequences of rapid mating system evolution.</title>
        <authorList>
            <person name="Slotte T."/>
            <person name="Hazzouri K.M."/>
            <person name="Agren J.A."/>
            <person name="Koenig D."/>
            <person name="Maumus F."/>
            <person name="Guo Y.L."/>
            <person name="Steige K."/>
            <person name="Platts A.E."/>
            <person name="Escobar J.S."/>
            <person name="Newman L.K."/>
            <person name="Wang W."/>
            <person name="Mandakova T."/>
            <person name="Vello E."/>
            <person name="Smith L.M."/>
            <person name="Henz S.R."/>
            <person name="Steffen J."/>
            <person name="Takuno S."/>
            <person name="Brandvain Y."/>
            <person name="Coop G."/>
            <person name="Andolfatto P."/>
            <person name="Hu T.T."/>
            <person name="Blanchette M."/>
            <person name="Clark R.M."/>
            <person name="Quesneville H."/>
            <person name="Nordborg M."/>
            <person name="Gaut B.S."/>
            <person name="Lysak M.A."/>
            <person name="Jenkins J."/>
            <person name="Grimwood J."/>
            <person name="Chapman J."/>
            <person name="Prochnik S."/>
            <person name="Shu S."/>
            <person name="Rokhsar D."/>
            <person name="Schmutz J."/>
            <person name="Weigel D."/>
            <person name="Wright S.I."/>
        </authorList>
    </citation>
    <scope>NUCLEOTIDE SEQUENCE [LARGE SCALE GENOMIC DNA]</scope>
    <source>
        <strain evidence="6">cv. Monte Gargano</strain>
    </source>
</reference>